<comment type="caution">
    <text evidence="1">The sequence shown here is derived from an EMBL/GenBank/DDBJ whole genome shotgun (WGS) entry which is preliminary data.</text>
</comment>
<name>A0A1J5S1Z6_9ZZZZ</name>
<gene>
    <name evidence="1" type="ORF">GALL_236200</name>
</gene>
<evidence type="ECO:0000313" key="1">
    <source>
        <dbReference type="EMBL" id="OIQ94373.1"/>
    </source>
</evidence>
<reference evidence="1" key="1">
    <citation type="submission" date="2016-10" db="EMBL/GenBank/DDBJ databases">
        <title>Sequence of Gallionella enrichment culture.</title>
        <authorList>
            <person name="Poehlein A."/>
            <person name="Muehling M."/>
            <person name="Daniel R."/>
        </authorList>
    </citation>
    <scope>NUCLEOTIDE SEQUENCE</scope>
</reference>
<dbReference type="EMBL" id="MLJW01000187">
    <property type="protein sequence ID" value="OIQ94373.1"/>
    <property type="molecule type" value="Genomic_DNA"/>
</dbReference>
<dbReference type="AlphaFoldDB" id="A0A1J5S1Z6"/>
<proteinExistence type="predicted"/>
<sequence>MTTKRFKFSHNAADYEALGSYGPGKHFAVTKFPPGVPRMLSTSSAPSCVPVLALVTDVGTEEELRAELDIKFPGFTDFAAF</sequence>
<organism evidence="1">
    <name type="scientific">mine drainage metagenome</name>
    <dbReference type="NCBI Taxonomy" id="410659"/>
    <lineage>
        <taxon>unclassified sequences</taxon>
        <taxon>metagenomes</taxon>
        <taxon>ecological metagenomes</taxon>
    </lineage>
</organism>
<protein>
    <submittedName>
        <fullName evidence="1">Uncharacterized protein</fullName>
    </submittedName>
</protein>
<accession>A0A1J5S1Z6</accession>